<gene>
    <name evidence="1" type="ORF">FSB75_04780</name>
</gene>
<evidence type="ECO:0000313" key="1">
    <source>
        <dbReference type="EMBL" id="QEC55248.1"/>
    </source>
</evidence>
<dbReference type="KEGG" id="fgg:FSB75_04780"/>
<reference evidence="1 2" key="1">
    <citation type="journal article" date="2015" name="Int. J. Syst. Evol. Microbiol.">
        <title>Flavisolibacter ginsenosidimutans sp. nov., with ginsenoside-converting activity isolated from soil used for cultivating ginseng.</title>
        <authorList>
            <person name="Zhao Y."/>
            <person name="Liu Q."/>
            <person name="Kang M.S."/>
            <person name="Jin F."/>
            <person name="Yu H."/>
            <person name="Im W.T."/>
        </authorList>
    </citation>
    <scope>NUCLEOTIDE SEQUENCE [LARGE SCALE GENOMIC DNA]</scope>
    <source>
        <strain evidence="1 2">Gsoil 636</strain>
    </source>
</reference>
<dbReference type="RefSeq" id="WP_146783572.1">
    <property type="nucleotide sequence ID" value="NZ_BAABIO010000006.1"/>
</dbReference>
<dbReference type="Proteomes" id="UP000321204">
    <property type="component" value="Chromosome"/>
</dbReference>
<dbReference type="EMBL" id="CP042433">
    <property type="protein sequence ID" value="QEC55248.1"/>
    <property type="molecule type" value="Genomic_DNA"/>
</dbReference>
<evidence type="ECO:0000313" key="2">
    <source>
        <dbReference type="Proteomes" id="UP000321204"/>
    </source>
</evidence>
<sequence length="80" mass="9447">MIYTEIRLRWFHPGFNIGLADLKSAWLLTGEPLQLIATVHRGSLVYRIPKTRRLVSYRQLKKGLVKTDRIIRQPIYLLPF</sequence>
<accession>A0A5B8UFH1</accession>
<proteinExistence type="predicted"/>
<organism evidence="1 2">
    <name type="scientific">Flavisolibacter ginsenosidimutans</name>
    <dbReference type="NCBI Taxonomy" id="661481"/>
    <lineage>
        <taxon>Bacteria</taxon>
        <taxon>Pseudomonadati</taxon>
        <taxon>Bacteroidota</taxon>
        <taxon>Chitinophagia</taxon>
        <taxon>Chitinophagales</taxon>
        <taxon>Chitinophagaceae</taxon>
        <taxon>Flavisolibacter</taxon>
    </lineage>
</organism>
<name>A0A5B8UFH1_9BACT</name>
<dbReference type="AlphaFoldDB" id="A0A5B8UFH1"/>
<protein>
    <submittedName>
        <fullName evidence="1">Uncharacterized protein</fullName>
    </submittedName>
</protein>
<keyword evidence="2" id="KW-1185">Reference proteome</keyword>